<protein>
    <submittedName>
        <fullName evidence="1">Uncharacterized protein</fullName>
    </submittedName>
</protein>
<reference evidence="1" key="1">
    <citation type="submission" date="2023-04" db="EMBL/GenBank/DDBJ databases">
        <title>Draft Genome sequencing of Naganishia species isolated from polar environments using Oxford Nanopore Technology.</title>
        <authorList>
            <person name="Leo P."/>
            <person name="Venkateswaran K."/>
        </authorList>
    </citation>
    <scope>NUCLEOTIDE SEQUENCE</scope>
    <source>
        <strain evidence="1">DBVPG 5303</strain>
    </source>
</reference>
<keyword evidence="2" id="KW-1185">Reference proteome</keyword>
<organism evidence="1 2">
    <name type="scientific">Naganishia onofrii</name>
    <dbReference type="NCBI Taxonomy" id="1851511"/>
    <lineage>
        <taxon>Eukaryota</taxon>
        <taxon>Fungi</taxon>
        <taxon>Dikarya</taxon>
        <taxon>Basidiomycota</taxon>
        <taxon>Agaricomycotina</taxon>
        <taxon>Tremellomycetes</taxon>
        <taxon>Filobasidiales</taxon>
        <taxon>Filobasidiaceae</taxon>
        <taxon>Naganishia</taxon>
    </lineage>
</organism>
<name>A0ACC2XSQ3_9TREE</name>
<proteinExistence type="predicted"/>
<gene>
    <name evidence="1" type="ORF">QFC24_001129</name>
</gene>
<dbReference type="Proteomes" id="UP001234202">
    <property type="component" value="Unassembled WGS sequence"/>
</dbReference>
<dbReference type="EMBL" id="JASBWV010000003">
    <property type="protein sequence ID" value="KAJ9126898.1"/>
    <property type="molecule type" value="Genomic_DNA"/>
</dbReference>
<evidence type="ECO:0000313" key="2">
    <source>
        <dbReference type="Proteomes" id="UP001234202"/>
    </source>
</evidence>
<evidence type="ECO:0000313" key="1">
    <source>
        <dbReference type="EMBL" id="KAJ9126898.1"/>
    </source>
</evidence>
<comment type="caution">
    <text evidence="1">The sequence shown here is derived from an EMBL/GenBank/DDBJ whole genome shotgun (WGS) entry which is preliminary data.</text>
</comment>
<sequence>MAYHTSPSDNIDMNVTADDPIRPASPDHTMVAKPSNNGDGYHAPGTLPKAGIPLITVQPLKKQEMQPSYAQDLGVNSIEHGVYGSFINALGGCLGLLGAVPCCPFPNPYKRVEQGSVGLVSRFGQFYKASNHLQFLSPAAFSSHISMCAQQSVDPGLVNVNVCTESLRVVDVKIQLSTVPKQMVMTKDNVDIDSVICWHVVSPYRAAYGINNVSNALVERAQTTLRQVVGSRLLQTIVVDREGLAAEIQDIMEATAERWGVVIESILLKDITFSPELQNLLSSAATQKRIGESKVISARAEVDAAKLMRQAADILASPAAMQIRQLDALQNMAKNAGSKVVFVPMNLSSMGSAGMSDAGRQEVQNQITASVHPDAEQARAYALANQGQVGYLANESAVAGPSGTSGPTMDLAPQVHNAGTYNSIERV</sequence>
<accession>A0ACC2XSQ3</accession>